<dbReference type="InterPro" id="IPR003439">
    <property type="entry name" value="ABC_transporter-like_ATP-bd"/>
</dbReference>
<evidence type="ECO:0000256" key="4">
    <source>
        <dbReference type="ARBA" id="ARBA00022741"/>
    </source>
</evidence>
<keyword evidence="10" id="KW-1185">Reference proteome</keyword>
<reference evidence="9 10" key="1">
    <citation type="submission" date="2013-09" db="EMBL/GenBank/DDBJ databases">
        <title>Genome sequencing of Phaeobacter antarcticus sp. nov. SM1211.</title>
        <authorList>
            <person name="Zhang X.-Y."/>
            <person name="Liu C."/>
            <person name="Chen X.-L."/>
            <person name="Xie B.-B."/>
            <person name="Qin Q.-L."/>
            <person name="Rong J.-C."/>
            <person name="Zhang Y.-Z."/>
        </authorList>
    </citation>
    <scope>NUCLEOTIDE SEQUENCE [LARGE SCALE GENOMIC DNA]</scope>
    <source>
        <strain evidence="9 10">SM1211</strain>
    </source>
</reference>
<evidence type="ECO:0000256" key="2">
    <source>
        <dbReference type="ARBA" id="ARBA00022475"/>
    </source>
</evidence>
<dbReference type="GO" id="GO:0005524">
    <property type="term" value="F:ATP binding"/>
    <property type="evidence" value="ECO:0007669"/>
    <property type="project" value="UniProtKB-KW"/>
</dbReference>
<evidence type="ECO:0000313" key="9">
    <source>
        <dbReference type="EMBL" id="PIL18869.1"/>
    </source>
</evidence>
<sequence>MLWLDGIRVVEGDFTLSADMALRPGERIAVIGPSGAGKSTLLDVIAGFRAPQAGRVQWDGHDLTSVVPGKRPVGMLFQDNNLFPHLSVERNLALALRPGGGRLSEADHDHMALALHSVGLRGMGSRRPGALSGGQHSRAALARVLVQDRPVLLLDEPFAALGPALKVEMLDLVTQVAGAAKALVVLVTHDPADARRFAERVVLVADGVAFAPMDTTELFANPPEALRDYLG</sequence>
<dbReference type="SMART" id="SM00382">
    <property type="entry name" value="AAA"/>
    <property type="match status" value="1"/>
</dbReference>
<comment type="caution">
    <text evidence="9">The sequence shown here is derived from an EMBL/GenBank/DDBJ whole genome shotgun (WGS) entry which is preliminary data.</text>
</comment>
<evidence type="ECO:0000313" key="10">
    <source>
        <dbReference type="Proteomes" id="UP000231259"/>
    </source>
</evidence>
<evidence type="ECO:0000256" key="7">
    <source>
        <dbReference type="ARBA" id="ARBA00023136"/>
    </source>
</evidence>
<gene>
    <name evidence="9" type="ORF">P775_17660</name>
</gene>
<evidence type="ECO:0000256" key="6">
    <source>
        <dbReference type="ARBA" id="ARBA00022967"/>
    </source>
</evidence>
<evidence type="ECO:0000256" key="5">
    <source>
        <dbReference type="ARBA" id="ARBA00022840"/>
    </source>
</evidence>
<keyword evidence="3" id="KW-0997">Cell inner membrane</keyword>
<dbReference type="Proteomes" id="UP000231259">
    <property type="component" value="Unassembled WGS sequence"/>
</dbReference>
<dbReference type="Pfam" id="PF00005">
    <property type="entry name" value="ABC_tran"/>
    <property type="match status" value="1"/>
</dbReference>
<dbReference type="PANTHER" id="PTHR42781:SF1">
    <property type="entry name" value="THIAMINE IMPORT ATP-BINDING PROTEIN THIQ"/>
    <property type="match status" value="1"/>
</dbReference>
<organism evidence="9 10">
    <name type="scientific">Puniceibacterium antarcticum</name>
    <dbReference type="NCBI Taxonomy" id="1206336"/>
    <lineage>
        <taxon>Bacteria</taxon>
        <taxon>Pseudomonadati</taxon>
        <taxon>Pseudomonadota</taxon>
        <taxon>Alphaproteobacteria</taxon>
        <taxon>Rhodobacterales</taxon>
        <taxon>Paracoccaceae</taxon>
        <taxon>Puniceibacterium</taxon>
    </lineage>
</organism>
<dbReference type="EMBL" id="AWWI01000120">
    <property type="protein sequence ID" value="PIL18869.1"/>
    <property type="molecule type" value="Genomic_DNA"/>
</dbReference>
<keyword evidence="1" id="KW-0813">Transport</keyword>
<keyword evidence="2" id="KW-1003">Cell membrane</keyword>
<dbReference type="PROSITE" id="PS50893">
    <property type="entry name" value="ABC_TRANSPORTER_2"/>
    <property type="match status" value="1"/>
</dbReference>
<keyword evidence="7" id="KW-0472">Membrane</keyword>
<dbReference type="InterPro" id="IPR050093">
    <property type="entry name" value="ABC_SmlMolc_Importer"/>
</dbReference>
<dbReference type="SUPFAM" id="SSF52540">
    <property type="entry name" value="P-loop containing nucleoside triphosphate hydrolases"/>
    <property type="match status" value="1"/>
</dbReference>
<dbReference type="InterPro" id="IPR003593">
    <property type="entry name" value="AAA+_ATPase"/>
</dbReference>
<dbReference type="PANTHER" id="PTHR42781">
    <property type="entry name" value="SPERMIDINE/PUTRESCINE IMPORT ATP-BINDING PROTEIN POTA"/>
    <property type="match status" value="1"/>
</dbReference>
<name>A0A2G8RBE2_9RHOB</name>
<accession>A0A2G8RBE2</accession>
<dbReference type="RefSeq" id="WP_099912064.1">
    <property type="nucleotide sequence ID" value="NZ_AWWI01000120.1"/>
</dbReference>
<dbReference type="GO" id="GO:0016887">
    <property type="term" value="F:ATP hydrolysis activity"/>
    <property type="evidence" value="ECO:0007669"/>
    <property type="project" value="InterPro"/>
</dbReference>
<keyword evidence="4" id="KW-0547">Nucleotide-binding</keyword>
<dbReference type="Gene3D" id="3.40.50.300">
    <property type="entry name" value="P-loop containing nucleotide triphosphate hydrolases"/>
    <property type="match status" value="1"/>
</dbReference>
<dbReference type="InterPro" id="IPR027417">
    <property type="entry name" value="P-loop_NTPase"/>
</dbReference>
<proteinExistence type="predicted"/>
<evidence type="ECO:0000256" key="3">
    <source>
        <dbReference type="ARBA" id="ARBA00022519"/>
    </source>
</evidence>
<evidence type="ECO:0000256" key="1">
    <source>
        <dbReference type="ARBA" id="ARBA00022448"/>
    </source>
</evidence>
<evidence type="ECO:0000259" key="8">
    <source>
        <dbReference type="PROSITE" id="PS50893"/>
    </source>
</evidence>
<feature type="domain" description="ABC transporter" evidence="8">
    <location>
        <begin position="2"/>
        <end position="231"/>
    </location>
</feature>
<dbReference type="OrthoDB" id="9802264at2"/>
<protein>
    <recommendedName>
        <fullName evidence="8">ABC transporter domain-containing protein</fullName>
    </recommendedName>
</protein>
<keyword evidence="6" id="KW-1278">Translocase</keyword>
<keyword evidence="5" id="KW-0067">ATP-binding</keyword>
<dbReference type="AlphaFoldDB" id="A0A2G8RBE2"/>